<dbReference type="Pfam" id="PF01522">
    <property type="entry name" value="Polysacc_deac_1"/>
    <property type="match status" value="1"/>
</dbReference>
<dbReference type="STRING" id="460384.SAMN05216313_13740"/>
<name>A0A1I0JWG1_9FIRM</name>
<dbReference type="InterPro" id="IPR002509">
    <property type="entry name" value="NODB_dom"/>
</dbReference>
<dbReference type="AlphaFoldDB" id="A0A1I0JWG1"/>
<organism evidence="2 3">
    <name type="scientific">Enterocloster lavalensis</name>
    <dbReference type="NCBI Taxonomy" id="460384"/>
    <lineage>
        <taxon>Bacteria</taxon>
        <taxon>Bacillati</taxon>
        <taxon>Bacillota</taxon>
        <taxon>Clostridia</taxon>
        <taxon>Lachnospirales</taxon>
        <taxon>Lachnospiraceae</taxon>
        <taxon>Enterocloster</taxon>
    </lineage>
</organism>
<dbReference type="SUPFAM" id="SSF88713">
    <property type="entry name" value="Glycoside hydrolase/deacetylase"/>
    <property type="match status" value="1"/>
</dbReference>
<gene>
    <name evidence="2" type="ORF">SAMN05216313_13740</name>
</gene>
<evidence type="ECO:0000313" key="2">
    <source>
        <dbReference type="EMBL" id="SEU15144.1"/>
    </source>
</evidence>
<dbReference type="CDD" id="cd10938">
    <property type="entry name" value="CE4_HpPgdA_like"/>
    <property type="match status" value="1"/>
</dbReference>
<dbReference type="GeneID" id="93278235"/>
<evidence type="ECO:0000259" key="1">
    <source>
        <dbReference type="PROSITE" id="PS51677"/>
    </source>
</evidence>
<dbReference type="InterPro" id="IPR011330">
    <property type="entry name" value="Glyco_hydro/deAcase_b/a-brl"/>
</dbReference>
<evidence type="ECO:0000313" key="3">
    <source>
        <dbReference type="Proteomes" id="UP000198508"/>
    </source>
</evidence>
<dbReference type="RefSeq" id="WP_007712561.1">
    <property type="nucleotide sequence ID" value="NZ_CATZMQ010000006.1"/>
</dbReference>
<accession>A0A1I0JWG1</accession>
<dbReference type="InterPro" id="IPR037950">
    <property type="entry name" value="PgdA-like"/>
</dbReference>
<dbReference type="GO" id="GO:0005975">
    <property type="term" value="P:carbohydrate metabolic process"/>
    <property type="evidence" value="ECO:0007669"/>
    <property type="project" value="InterPro"/>
</dbReference>
<proteinExistence type="predicted"/>
<dbReference type="Gene3D" id="3.20.20.370">
    <property type="entry name" value="Glycoside hydrolase/deacetylase"/>
    <property type="match status" value="1"/>
</dbReference>
<keyword evidence="3" id="KW-1185">Reference proteome</keyword>
<sequence length="282" mass="31722">MQKTGKVKLPPGKKVAVNLGCDFDAQSIWDGSYNLLSPAYMSRGEFGAEVGAPRLLALFKKYDIKTSWFIPGHTADTFPDICKEVLAAGHEIGCHGYVHENPTKSTYEQETKVLQMALESLDKLGAPKPVTYRSPYWDFSPNTIRILEENGFLYDSSLMGNDLHPYYPRPVTPHSDRANEFGEPSKILELPVSWFLDDFPQTEYLTGGQEGQRPAQDIFDRWASIFDYACTLDGACYILTTHPQTIGRAHMIQMYEKLINYMAERGAWFATAAEIGANFIPD</sequence>
<dbReference type="PANTHER" id="PTHR47561">
    <property type="entry name" value="POLYSACCHARIDE DEACETYLASE FAMILY PROTEIN (AFU_ORTHOLOGUE AFUA_6G05030)"/>
    <property type="match status" value="1"/>
</dbReference>
<dbReference type="Proteomes" id="UP000198508">
    <property type="component" value="Unassembled WGS sequence"/>
</dbReference>
<dbReference type="GO" id="GO:0016810">
    <property type="term" value="F:hydrolase activity, acting on carbon-nitrogen (but not peptide) bonds"/>
    <property type="evidence" value="ECO:0007669"/>
    <property type="project" value="InterPro"/>
</dbReference>
<dbReference type="PROSITE" id="PS51677">
    <property type="entry name" value="NODB"/>
    <property type="match status" value="1"/>
</dbReference>
<dbReference type="EMBL" id="FOIM01000037">
    <property type="protein sequence ID" value="SEU15144.1"/>
    <property type="molecule type" value="Genomic_DNA"/>
</dbReference>
<dbReference type="PANTHER" id="PTHR47561:SF1">
    <property type="entry name" value="POLYSACCHARIDE DEACETYLASE FAMILY PROTEIN (AFU_ORTHOLOGUE AFUA_6G05030)"/>
    <property type="match status" value="1"/>
</dbReference>
<protein>
    <submittedName>
        <fullName evidence="2">Polysaccharide deacetylase</fullName>
    </submittedName>
</protein>
<feature type="domain" description="NodB homology" evidence="1">
    <location>
        <begin position="38"/>
        <end position="270"/>
    </location>
</feature>
<reference evidence="3" key="1">
    <citation type="submission" date="2016-10" db="EMBL/GenBank/DDBJ databases">
        <authorList>
            <person name="Varghese N."/>
            <person name="Submissions S."/>
        </authorList>
    </citation>
    <scope>NUCLEOTIDE SEQUENCE [LARGE SCALE GENOMIC DNA]</scope>
    <source>
        <strain evidence="3">NLAE-zl-G277</strain>
    </source>
</reference>